<evidence type="ECO:0000313" key="2">
    <source>
        <dbReference type="EMBL" id="MBU9721818.1"/>
    </source>
</evidence>
<comment type="caution">
    <text evidence="2">The sequence shown here is derived from an EMBL/GenBank/DDBJ whole genome shotgun (WGS) entry which is preliminary data.</text>
</comment>
<proteinExistence type="predicted"/>
<gene>
    <name evidence="2" type="ORF">KS407_10275</name>
</gene>
<reference evidence="2 3" key="1">
    <citation type="submission" date="2021-06" db="EMBL/GenBank/DDBJ databases">
        <title>Bacillus sp. RD4P76, an endophyte from a halophyte.</title>
        <authorList>
            <person name="Sun J.-Q."/>
        </authorList>
    </citation>
    <scope>NUCLEOTIDE SEQUENCE [LARGE SCALE GENOMIC DNA]</scope>
    <source>
        <strain evidence="2 3">JCM 17098</strain>
    </source>
</reference>
<sequence length="75" mass="8767">MSYIELDVREDIASSNDPFSKIMKAVDELRDNEQILLHTPFIPEPLLKVMTSKGFEHEVQEQTKDHYTTLFSKKI</sequence>
<dbReference type="EMBL" id="JAHQCR010000045">
    <property type="protein sequence ID" value="MBU9721818.1"/>
    <property type="molecule type" value="Genomic_DNA"/>
</dbReference>
<protein>
    <submittedName>
        <fullName evidence="2">DUF2249 domain-containing protein</fullName>
    </submittedName>
</protein>
<organism evidence="2 3">
    <name type="scientific">Evansella alkalicola</name>
    <dbReference type="NCBI Taxonomy" id="745819"/>
    <lineage>
        <taxon>Bacteria</taxon>
        <taxon>Bacillati</taxon>
        <taxon>Bacillota</taxon>
        <taxon>Bacilli</taxon>
        <taxon>Bacillales</taxon>
        <taxon>Bacillaceae</taxon>
        <taxon>Evansella</taxon>
    </lineage>
</organism>
<dbReference type="InterPro" id="IPR018720">
    <property type="entry name" value="DUF2249"/>
</dbReference>
<feature type="domain" description="DUF2249" evidence="1">
    <location>
        <begin position="5"/>
        <end position="73"/>
    </location>
</feature>
<evidence type="ECO:0000313" key="3">
    <source>
        <dbReference type="Proteomes" id="UP000790580"/>
    </source>
</evidence>
<dbReference type="Proteomes" id="UP000790580">
    <property type="component" value="Unassembled WGS sequence"/>
</dbReference>
<accession>A0ABS6JTI7</accession>
<name>A0ABS6JTI7_9BACI</name>
<evidence type="ECO:0000259" key="1">
    <source>
        <dbReference type="Pfam" id="PF10006"/>
    </source>
</evidence>
<keyword evidence="3" id="KW-1185">Reference proteome</keyword>
<dbReference type="RefSeq" id="WP_088075993.1">
    <property type="nucleotide sequence ID" value="NZ_JAHQCR010000045.1"/>
</dbReference>
<dbReference type="Pfam" id="PF10006">
    <property type="entry name" value="DUF2249"/>
    <property type="match status" value="1"/>
</dbReference>